<keyword evidence="3 5" id="KW-0808">Transferase</keyword>
<evidence type="ECO:0000313" key="5">
    <source>
        <dbReference type="EMBL" id="TDW96613.1"/>
    </source>
</evidence>
<dbReference type="OrthoDB" id="9815829at2"/>
<dbReference type="RefSeq" id="WP_133997356.1">
    <property type="nucleotide sequence ID" value="NZ_SODV01000002.1"/>
</dbReference>
<name>A0A4R8DG66_9BACT</name>
<organism evidence="5 6">
    <name type="scientific">Dinghuibacter silviterrae</name>
    <dbReference type="NCBI Taxonomy" id="1539049"/>
    <lineage>
        <taxon>Bacteria</taxon>
        <taxon>Pseudomonadati</taxon>
        <taxon>Bacteroidota</taxon>
        <taxon>Chitinophagia</taxon>
        <taxon>Chitinophagales</taxon>
        <taxon>Chitinophagaceae</taxon>
        <taxon>Dinghuibacter</taxon>
    </lineage>
</organism>
<keyword evidence="6" id="KW-1185">Reference proteome</keyword>
<accession>A0A4R8DG66</accession>
<gene>
    <name evidence="5" type="ORF">EDB95_4446</name>
</gene>
<dbReference type="AlphaFoldDB" id="A0A4R8DG66"/>
<dbReference type="InterPro" id="IPR050834">
    <property type="entry name" value="Glycosyltransf_2"/>
</dbReference>
<dbReference type="InterPro" id="IPR001173">
    <property type="entry name" value="Glyco_trans_2-like"/>
</dbReference>
<dbReference type="PANTHER" id="PTHR43685">
    <property type="entry name" value="GLYCOSYLTRANSFERASE"/>
    <property type="match status" value="1"/>
</dbReference>
<dbReference type="PANTHER" id="PTHR43685:SF5">
    <property type="entry name" value="GLYCOSYLTRANSFERASE EPSE-RELATED"/>
    <property type="match status" value="1"/>
</dbReference>
<sequence length="319" mass="36778">MKLSVLMPAYNAERYIGQAISSVLGQTFADFELVVVDDGSTDGTAEVVQSFRDSRIVLIRQANQGIAGALNTGLGIARSGLIARFDADDICYPYRLQRQYSFMRESPDYVLAGSMVDYADMEGRFVFTYRPPGNTDRVIRRLSYKICPFIHSSVIYRRDAVRSLGGYNVHAHGFEDHLLWRRLIRVGKVYNMPEVLMRVRFNPNSLTMDETCRSPLYLHTKYEALRKESIHAAEGKLLLEVIKSQEQSGEREQAYHVLLAKKYLWNNAQPRKAREHARRVLSDRHYTRKGLYLLLLSYLPGRLLVFLYRTLNFSGYERS</sequence>
<keyword evidence="2" id="KW-0328">Glycosyltransferase</keyword>
<evidence type="ECO:0000259" key="4">
    <source>
        <dbReference type="Pfam" id="PF00535"/>
    </source>
</evidence>
<dbReference type="EMBL" id="SODV01000002">
    <property type="protein sequence ID" value="TDW96613.1"/>
    <property type="molecule type" value="Genomic_DNA"/>
</dbReference>
<proteinExistence type="inferred from homology"/>
<dbReference type="Gene3D" id="3.90.550.10">
    <property type="entry name" value="Spore Coat Polysaccharide Biosynthesis Protein SpsA, Chain A"/>
    <property type="match status" value="1"/>
</dbReference>
<dbReference type="InterPro" id="IPR029044">
    <property type="entry name" value="Nucleotide-diphossugar_trans"/>
</dbReference>
<dbReference type="Pfam" id="PF00535">
    <property type="entry name" value="Glycos_transf_2"/>
    <property type="match status" value="1"/>
</dbReference>
<comment type="caution">
    <text evidence="5">The sequence shown here is derived from an EMBL/GenBank/DDBJ whole genome shotgun (WGS) entry which is preliminary data.</text>
</comment>
<dbReference type="GO" id="GO:0016757">
    <property type="term" value="F:glycosyltransferase activity"/>
    <property type="evidence" value="ECO:0007669"/>
    <property type="project" value="UniProtKB-KW"/>
</dbReference>
<dbReference type="SUPFAM" id="SSF53448">
    <property type="entry name" value="Nucleotide-diphospho-sugar transferases"/>
    <property type="match status" value="1"/>
</dbReference>
<evidence type="ECO:0000313" key="6">
    <source>
        <dbReference type="Proteomes" id="UP000294498"/>
    </source>
</evidence>
<reference evidence="5 6" key="1">
    <citation type="submission" date="2019-03" db="EMBL/GenBank/DDBJ databases">
        <title>Genomic Encyclopedia of Type Strains, Phase IV (KMG-IV): sequencing the most valuable type-strain genomes for metagenomic binning, comparative biology and taxonomic classification.</title>
        <authorList>
            <person name="Goeker M."/>
        </authorList>
    </citation>
    <scope>NUCLEOTIDE SEQUENCE [LARGE SCALE GENOMIC DNA]</scope>
    <source>
        <strain evidence="5 6">DSM 100059</strain>
    </source>
</reference>
<evidence type="ECO:0000256" key="3">
    <source>
        <dbReference type="ARBA" id="ARBA00022679"/>
    </source>
</evidence>
<evidence type="ECO:0000256" key="1">
    <source>
        <dbReference type="ARBA" id="ARBA00006739"/>
    </source>
</evidence>
<dbReference type="Proteomes" id="UP000294498">
    <property type="component" value="Unassembled WGS sequence"/>
</dbReference>
<feature type="domain" description="Glycosyltransferase 2-like" evidence="4">
    <location>
        <begin position="4"/>
        <end position="164"/>
    </location>
</feature>
<comment type="similarity">
    <text evidence="1">Belongs to the glycosyltransferase 2 family.</text>
</comment>
<evidence type="ECO:0000256" key="2">
    <source>
        <dbReference type="ARBA" id="ARBA00022676"/>
    </source>
</evidence>
<protein>
    <submittedName>
        <fullName evidence="5">Glycosyl transferase family 2</fullName>
    </submittedName>
</protein>